<organism evidence="2 3">
    <name type="scientific">Malus baccata</name>
    <name type="common">Siberian crab apple</name>
    <name type="synonym">Pyrus baccata</name>
    <dbReference type="NCBI Taxonomy" id="106549"/>
    <lineage>
        <taxon>Eukaryota</taxon>
        <taxon>Viridiplantae</taxon>
        <taxon>Streptophyta</taxon>
        <taxon>Embryophyta</taxon>
        <taxon>Tracheophyta</taxon>
        <taxon>Spermatophyta</taxon>
        <taxon>Magnoliopsida</taxon>
        <taxon>eudicotyledons</taxon>
        <taxon>Gunneridae</taxon>
        <taxon>Pentapetalae</taxon>
        <taxon>rosids</taxon>
        <taxon>fabids</taxon>
        <taxon>Rosales</taxon>
        <taxon>Rosaceae</taxon>
        <taxon>Amygdaloideae</taxon>
        <taxon>Maleae</taxon>
        <taxon>Malus</taxon>
    </lineage>
</organism>
<feature type="compositionally biased region" description="Basic and acidic residues" evidence="1">
    <location>
        <begin position="1"/>
        <end position="10"/>
    </location>
</feature>
<evidence type="ECO:0000313" key="2">
    <source>
        <dbReference type="EMBL" id="TQE05434.1"/>
    </source>
</evidence>
<dbReference type="AlphaFoldDB" id="A0A540N347"/>
<evidence type="ECO:0000256" key="1">
    <source>
        <dbReference type="SAM" id="MobiDB-lite"/>
    </source>
</evidence>
<dbReference type="EMBL" id="VIEB01000122">
    <property type="protein sequence ID" value="TQE05434.1"/>
    <property type="molecule type" value="Genomic_DNA"/>
</dbReference>
<feature type="compositionally biased region" description="Basic and acidic residues" evidence="1">
    <location>
        <begin position="25"/>
        <end position="51"/>
    </location>
</feature>
<protein>
    <submittedName>
        <fullName evidence="2">Uncharacterized protein</fullName>
    </submittedName>
</protein>
<dbReference type="Proteomes" id="UP000315295">
    <property type="component" value="Unassembled WGS sequence"/>
</dbReference>
<proteinExistence type="predicted"/>
<keyword evidence="3" id="KW-1185">Reference proteome</keyword>
<sequence>MVKTTLRIDGDMLQSLPSSITEDDDRSHVEKKDWGSPEKRGVAGASPEKRGDSVFNVGEEECLVCRIRNVWLCG</sequence>
<accession>A0A540N347</accession>
<evidence type="ECO:0000313" key="3">
    <source>
        <dbReference type="Proteomes" id="UP000315295"/>
    </source>
</evidence>
<name>A0A540N347_MALBA</name>
<gene>
    <name evidence="2" type="ORF">C1H46_008936</name>
</gene>
<reference evidence="2 3" key="1">
    <citation type="journal article" date="2019" name="G3 (Bethesda)">
        <title>Sequencing of a Wild Apple (Malus baccata) Genome Unravels the Differences Between Cultivated and Wild Apple Species Regarding Disease Resistance and Cold Tolerance.</title>
        <authorList>
            <person name="Chen X."/>
        </authorList>
    </citation>
    <scope>NUCLEOTIDE SEQUENCE [LARGE SCALE GENOMIC DNA]</scope>
    <source>
        <strain evidence="3">cv. Shandingzi</strain>
        <tissue evidence="2">Leaves</tissue>
    </source>
</reference>
<comment type="caution">
    <text evidence="2">The sequence shown here is derived from an EMBL/GenBank/DDBJ whole genome shotgun (WGS) entry which is preliminary data.</text>
</comment>
<feature type="region of interest" description="Disordered" evidence="1">
    <location>
        <begin position="1"/>
        <end position="51"/>
    </location>
</feature>